<proteinExistence type="predicted"/>
<reference evidence="1 2" key="1">
    <citation type="submission" date="2019-03" db="EMBL/GenBank/DDBJ databases">
        <title>First draft genome of Liparis tanakae, snailfish: a comprehensive survey of snailfish specific genes.</title>
        <authorList>
            <person name="Kim W."/>
            <person name="Song I."/>
            <person name="Jeong J.-H."/>
            <person name="Kim D."/>
            <person name="Kim S."/>
            <person name="Ryu S."/>
            <person name="Song J.Y."/>
            <person name="Lee S.K."/>
        </authorList>
    </citation>
    <scope>NUCLEOTIDE SEQUENCE [LARGE SCALE GENOMIC DNA]</scope>
    <source>
        <tissue evidence="1">Muscle</tissue>
    </source>
</reference>
<gene>
    <name evidence="1" type="ORF">EYF80_030550</name>
</gene>
<evidence type="ECO:0000313" key="1">
    <source>
        <dbReference type="EMBL" id="TNN59265.1"/>
    </source>
</evidence>
<name>A0A4Z2H1T1_9TELE</name>
<dbReference type="EMBL" id="SRLO01000360">
    <property type="protein sequence ID" value="TNN59265.1"/>
    <property type="molecule type" value="Genomic_DNA"/>
</dbReference>
<evidence type="ECO:0000313" key="2">
    <source>
        <dbReference type="Proteomes" id="UP000314294"/>
    </source>
</evidence>
<protein>
    <submittedName>
        <fullName evidence="1">Uncharacterized protein</fullName>
    </submittedName>
</protein>
<comment type="caution">
    <text evidence="1">The sequence shown here is derived from an EMBL/GenBank/DDBJ whole genome shotgun (WGS) entry which is preliminary data.</text>
</comment>
<accession>A0A4Z2H1T1</accession>
<organism evidence="1 2">
    <name type="scientific">Liparis tanakae</name>
    <name type="common">Tanaka's snailfish</name>
    <dbReference type="NCBI Taxonomy" id="230148"/>
    <lineage>
        <taxon>Eukaryota</taxon>
        <taxon>Metazoa</taxon>
        <taxon>Chordata</taxon>
        <taxon>Craniata</taxon>
        <taxon>Vertebrata</taxon>
        <taxon>Euteleostomi</taxon>
        <taxon>Actinopterygii</taxon>
        <taxon>Neopterygii</taxon>
        <taxon>Teleostei</taxon>
        <taxon>Neoteleostei</taxon>
        <taxon>Acanthomorphata</taxon>
        <taxon>Eupercaria</taxon>
        <taxon>Perciformes</taxon>
        <taxon>Cottioidei</taxon>
        <taxon>Cottales</taxon>
        <taxon>Liparidae</taxon>
        <taxon>Liparis</taxon>
    </lineage>
</organism>
<sequence length="84" mass="9199">MKAPVQPLPALITIPHAGALQSLRGGPMKKSPDEFPVPTFSPPAEFILDRFIQKRWAWLVDPAPSPLLVRRERRSAAASPASAF</sequence>
<keyword evidence="2" id="KW-1185">Reference proteome</keyword>
<dbReference type="AlphaFoldDB" id="A0A4Z2H1T1"/>
<dbReference type="Proteomes" id="UP000314294">
    <property type="component" value="Unassembled WGS sequence"/>
</dbReference>